<comment type="caution">
    <text evidence="2">The sequence shown here is derived from an EMBL/GenBank/DDBJ whole genome shotgun (WGS) entry which is preliminary data.</text>
</comment>
<sequence>MLPDKTTAEKELEIAGHLNPGPWTDHSLNAGRAAKYIAEKCANMDAEKAYVLGVLHDIGRRVGIVNVPKHVYKGYVYSMEKGWDEVAKICMTHSYPIKEKDFVEEVQDEELFIKDYIVNCTYDDYDRLIQLCDSLALDGGFCMLEKRFIDVARRYGVSSTSVSRWNTTFGIKEYFEKQMKCSIYDVLPHVKETTFMDIPVWKQPPIK</sequence>
<dbReference type="EMBL" id="SRJD01000008">
    <property type="protein sequence ID" value="TGA98276.1"/>
    <property type="molecule type" value="Genomic_DNA"/>
</dbReference>
<proteinExistence type="predicted"/>
<dbReference type="RefSeq" id="WP_135348364.1">
    <property type="nucleotide sequence ID" value="NZ_SRJD01000008.1"/>
</dbReference>
<dbReference type="OrthoDB" id="9794480at2"/>
<evidence type="ECO:0000313" key="3">
    <source>
        <dbReference type="Proteomes" id="UP000298347"/>
    </source>
</evidence>
<feature type="domain" description="HD/PDEase" evidence="1">
    <location>
        <begin position="19"/>
        <end position="147"/>
    </location>
</feature>
<dbReference type="CDD" id="cd00077">
    <property type="entry name" value="HDc"/>
    <property type="match status" value="1"/>
</dbReference>
<dbReference type="SUPFAM" id="SSF109604">
    <property type="entry name" value="HD-domain/PDEase-like"/>
    <property type="match status" value="1"/>
</dbReference>
<gene>
    <name evidence="2" type="ORF">E4665_08490</name>
</gene>
<dbReference type="Proteomes" id="UP000298347">
    <property type="component" value="Unassembled WGS sequence"/>
</dbReference>
<evidence type="ECO:0000259" key="1">
    <source>
        <dbReference type="SMART" id="SM00471"/>
    </source>
</evidence>
<dbReference type="InterPro" id="IPR006674">
    <property type="entry name" value="HD_domain"/>
</dbReference>
<name>A0A4Z0GPE4_9BACL</name>
<reference evidence="2 3" key="1">
    <citation type="journal article" date="2015" name="Int. J. Syst. Evol. Microbiol.">
        <title>Sporolactobacillus shoreae sp. nov. and Sporolactobacillus spathodeae sp. nov., two spore-forming lactic acid bacteria isolated from tree barks in Thailand.</title>
        <authorList>
            <person name="Thamacharoensuk T."/>
            <person name="Kitahara M."/>
            <person name="Ohkuma M."/>
            <person name="Thongchul N."/>
            <person name="Tanasupawat S."/>
        </authorList>
    </citation>
    <scope>NUCLEOTIDE SEQUENCE [LARGE SCALE GENOMIC DNA]</scope>
    <source>
        <strain evidence="2 3">BK92</strain>
    </source>
</reference>
<protein>
    <submittedName>
        <fullName evidence="2">HDOD domain-containing protein</fullName>
    </submittedName>
</protein>
<dbReference type="AlphaFoldDB" id="A0A4Z0GPE4"/>
<dbReference type="Pfam" id="PF01966">
    <property type="entry name" value="HD"/>
    <property type="match status" value="1"/>
</dbReference>
<organism evidence="2 3">
    <name type="scientific">Sporolactobacillus shoreae</name>
    <dbReference type="NCBI Taxonomy" id="1465501"/>
    <lineage>
        <taxon>Bacteria</taxon>
        <taxon>Bacillati</taxon>
        <taxon>Bacillota</taxon>
        <taxon>Bacilli</taxon>
        <taxon>Bacillales</taxon>
        <taxon>Sporolactobacillaceae</taxon>
        <taxon>Sporolactobacillus</taxon>
    </lineage>
</organism>
<dbReference type="SMART" id="SM00471">
    <property type="entry name" value="HDc"/>
    <property type="match status" value="1"/>
</dbReference>
<dbReference type="Gene3D" id="1.10.3210.10">
    <property type="entry name" value="Hypothetical protein af1432"/>
    <property type="match status" value="1"/>
</dbReference>
<evidence type="ECO:0000313" key="2">
    <source>
        <dbReference type="EMBL" id="TGA98276.1"/>
    </source>
</evidence>
<accession>A0A4Z0GPE4</accession>
<keyword evidence="3" id="KW-1185">Reference proteome</keyword>
<dbReference type="InterPro" id="IPR003607">
    <property type="entry name" value="HD/PDEase_dom"/>
</dbReference>